<protein>
    <submittedName>
        <fullName evidence="2">Uncharacterized protein</fullName>
    </submittedName>
</protein>
<comment type="caution">
    <text evidence="2">The sequence shown here is derived from an EMBL/GenBank/DDBJ whole genome shotgun (WGS) entry which is preliminary data.</text>
</comment>
<sequence>MDERTGWCPPGGCRARLDRELELAVALAFEQGRAYERAELAQLESTWPALARKTWEESVAERVAQLAGSTPPPRLRFNDPDWPPVAVPGGGGIRIGPGRGAHEGVAA</sequence>
<evidence type="ECO:0000256" key="1">
    <source>
        <dbReference type="SAM" id="MobiDB-lite"/>
    </source>
</evidence>
<evidence type="ECO:0000313" key="2">
    <source>
        <dbReference type="EMBL" id="MFC0568642.1"/>
    </source>
</evidence>
<feature type="compositionally biased region" description="Gly residues" evidence="1">
    <location>
        <begin position="88"/>
        <end position="99"/>
    </location>
</feature>
<evidence type="ECO:0000313" key="3">
    <source>
        <dbReference type="Proteomes" id="UP001589894"/>
    </source>
</evidence>
<proteinExistence type="predicted"/>
<reference evidence="2 3" key="1">
    <citation type="submission" date="2024-09" db="EMBL/GenBank/DDBJ databases">
        <authorList>
            <person name="Sun Q."/>
            <person name="Mori K."/>
        </authorList>
    </citation>
    <scope>NUCLEOTIDE SEQUENCE [LARGE SCALE GENOMIC DNA]</scope>
    <source>
        <strain evidence="2 3">TBRC 2205</strain>
    </source>
</reference>
<dbReference type="RefSeq" id="WP_377344198.1">
    <property type="nucleotide sequence ID" value="NZ_JBHLUE010000036.1"/>
</dbReference>
<name>A0ABV6P807_9ACTN</name>
<dbReference type="Proteomes" id="UP001589894">
    <property type="component" value="Unassembled WGS sequence"/>
</dbReference>
<organism evidence="2 3">
    <name type="scientific">Plantactinospora siamensis</name>
    <dbReference type="NCBI Taxonomy" id="555372"/>
    <lineage>
        <taxon>Bacteria</taxon>
        <taxon>Bacillati</taxon>
        <taxon>Actinomycetota</taxon>
        <taxon>Actinomycetes</taxon>
        <taxon>Micromonosporales</taxon>
        <taxon>Micromonosporaceae</taxon>
        <taxon>Plantactinospora</taxon>
    </lineage>
</organism>
<dbReference type="EMBL" id="JBHLUE010000036">
    <property type="protein sequence ID" value="MFC0568642.1"/>
    <property type="molecule type" value="Genomic_DNA"/>
</dbReference>
<keyword evidence="3" id="KW-1185">Reference proteome</keyword>
<accession>A0ABV6P807</accession>
<gene>
    <name evidence="2" type="ORF">ACFFHU_31475</name>
</gene>
<feature type="region of interest" description="Disordered" evidence="1">
    <location>
        <begin position="66"/>
        <end position="107"/>
    </location>
</feature>